<evidence type="ECO:0000256" key="1">
    <source>
        <dbReference type="SAM" id="MobiDB-lite"/>
    </source>
</evidence>
<feature type="region of interest" description="Disordered" evidence="1">
    <location>
        <begin position="89"/>
        <end position="110"/>
    </location>
</feature>
<sequence>LISPRSRYKTVECGVRRKRQTVPQIPQIANGELITSIFQIPIQTLGAVRDLLQTTRGRFQAIGQAYQALQAAHPNHRPNPHFTYDRFTNDNRYGNNNYGNNNYASASSQSYSHYNQQNYNRRRVYNSKALVQPRNNALSDEYR</sequence>
<evidence type="ECO:0000313" key="2">
    <source>
        <dbReference type="EMBL" id="JAG02895.1"/>
    </source>
</evidence>
<dbReference type="EMBL" id="GBHO01040709">
    <property type="protein sequence ID" value="JAG02895.1"/>
    <property type="molecule type" value="Transcribed_RNA"/>
</dbReference>
<feature type="non-terminal residue" evidence="2">
    <location>
        <position position="1"/>
    </location>
</feature>
<protein>
    <submittedName>
        <fullName evidence="2">Uncharacterized protein</fullName>
    </submittedName>
</protein>
<organism evidence="2">
    <name type="scientific">Lygus hesperus</name>
    <name type="common">Western plant bug</name>
    <dbReference type="NCBI Taxonomy" id="30085"/>
    <lineage>
        <taxon>Eukaryota</taxon>
        <taxon>Metazoa</taxon>
        <taxon>Ecdysozoa</taxon>
        <taxon>Arthropoda</taxon>
        <taxon>Hexapoda</taxon>
        <taxon>Insecta</taxon>
        <taxon>Pterygota</taxon>
        <taxon>Neoptera</taxon>
        <taxon>Paraneoptera</taxon>
        <taxon>Hemiptera</taxon>
        <taxon>Heteroptera</taxon>
        <taxon>Panheteroptera</taxon>
        <taxon>Cimicomorpha</taxon>
        <taxon>Miridae</taxon>
        <taxon>Mirini</taxon>
        <taxon>Lygus</taxon>
    </lineage>
</organism>
<reference evidence="2" key="1">
    <citation type="journal article" date="2014" name="PLoS ONE">
        <title>Transcriptome-Based Identification of ABC Transporters in the Western Tarnished Plant Bug Lygus hesperus.</title>
        <authorList>
            <person name="Hull J.J."/>
            <person name="Chaney K."/>
            <person name="Geib S.M."/>
            <person name="Fabrick J.A."/>
            <person name="Brent C.S."/>
            <person name="Walsh D."/>
            <person name="Lavine L.C."/>
        </authorList>
    </citation>
    <scope>NUCLEOTIDE SEQUENCE</scope>
</reference>
<feature type="compositionally biased region" description="Low complexity" evidence="1">
    <location>
        <begin position="91"/>
        <end position="110"/>
    </location>
</feature>
<gene>
    <name evidence="2" type="ORF">CM83_28682</name>
</gene>
<reference evidence="2" key="2">
    <citation type="submission" date="2014-07" db="EMBL/GenBank/DDBJ databases">
        <authorList>
            <person name="Hull J."/>
        </authorList>
    </citation>
    <scope>NUCLEOTIDE SEQUENCE</scope>
</reference>
<proteinExistence type="predicted"/>
<accession>A0A0A9WDF1</accession>
<dbReference type="AlphaFoldDB" id="A0A0A9WDF1"/>
<name>A0A0A9WDF1_LYGHE</name>